<dbReference type="GO" id="GO:0005581">
    <property type="term" value="C:collagen trimer"/>
    <property type="evidence" value="ECO:0007669"/>
    <property type="project" value="UniProtKB-KW"/>
</dbReference>
<proteinExistence type="predicted"/>
<comment type="caution">
    <text evidence="4">The sequence shown here is derived from an EMBL/GenBank/DDBJ whole genome shotgun (WGS) entry which is preliminary data.</text>
</comment>
<feature type="domain" description="C1q" evidence="3">
    <location>
        <begin position="18"/>
        <end position="154"/>
    </location>
</feature>
<evidence type="ECO:0000256" key="1">
    <source>
        <dbReference type="ARBA" id="ARBA00004613"/>
    </source>
</evidence>
<dbReference type="SMART" id="SM00110">
    <property type="entry name" value="C1Q"/>
    <property type="match status" value="1"/>
</dbReference>
<evidence type="ECO:0000313" key="5">
    <source>
        <dbReference type="Proteomes" id="UP000683360"/>
    </source>
</evidence>
<dbReference type="InterPro" id="IPR001073">
    <property type="entry name" value="C1q_dom"/>
</dbReference>
<accession>A0A8S3QSQ5</accession>
<comment type="subcellular location">
    <subcellularLocation>
        <location evidence="1">Secreted</location>
    </subcellularLocation>
</comment>
<dbReference type="InterPro" id="IPR050392">
    <property type="entry name" value="Collagen/C1q_domain"/>
</dbReference>
<evidence type="ECO:0000256" key="2">
    <source>
        <dbReference type="ARBA" id="ARBA00022525"/>
    </source>
</evidence>
<evidence type="ECO:0000259" key="3">
    <source>
        <dbReference type="PROSITE" id="PS50871"/>
    </source>
</evidence>
<sequence>MASFEVKMEEFKQKFEQKDRLKYAFFTHFSSSKSNLKENTIVIFDVVPLNIGSAYDGTTGKFTCKEDGIYTFSWTTLSNSNTDFTSALVVDGTPIASNAVDNDETGDALTGSISVIVKMTKGQEAWIKAVGSQGIMYMHHGQIIYPSVFSGFKI</sequence>
<dbReference type="PANTHER" id="PTHR15427:SF33">
    <property type="entry name" value="COLLAGEN IV NC1 DOMAIN-CONTAINING PROTEIN"/>
    <property type="match status" value="1"/>
</dbReference>
<dbReference type="PANTHER" id="PTHR15427">
    <property type="entry name" value="EMILIN ELASTIN MICROFIBRIL INTERFACE-LOCATED PROTEIN ELASTIN MICROFIBRIL INTERFACER"/>
    <property type="match status" value="1"/>
</dbReference>
<dbReference type="Pfam" id="PF00386">
    <property type="entry name" value="C1q"/>
    <property type="match status" value="1"/>
</dbReference>
<name>A0A8S3QSQ5_MYTED</name>
<dbReference type="InterPro" id="IPR008983">
    <property type="entry name" value="Tumour_necrosis_fac-like_dom"/>
</dbReference>
<dbReference type="PROSITE" id="PS50871">
    <property type="entry name" value="C1Q"/>
    <property type="match status" value="1"/>
</dbReference>
<keyword evidence="5" id="KW-1185">Reference proteome</keyword>
<dbReference type="EMBL" id="CAJPWZ010000644">
    <property type="protein sequence ID" value="CAG2197333.1"/>
    <property type="molecule type" value="Genomic_DNA"/>
</dbReference>
<dbReference type="SUPFAM" id="SSF49842">
    <property type="entry name" value="TNF-like"/>
    <property type="match status" value="1"/>
</dbReference>
<dbReference type="PRINTS" id="PR00007">
    <property type="entry name" value="COMPLEMNTC1Q"/>
</dbReference>
<dbReference type="Proteomes" id="UP000683360">
    <property type="component" value="Unassembled WGS sequence"/>
</dbReference>
<dbReference type="Gene3D" id="2.60.120.40">
    <property type="match status" value="1"/>
</dbReference>
<keyword evidence="2" id="KW-0964">Secreted</keyword>
<organism evidence="4 5">
    <name type="scientific">Mytilus edulis</name>
    <name type="common">Blue mussel</name>
    <dbReference type="NCBI Taxonomy" id="6550"/>
    <lineage>
        <taxon>Eukaryota</taxon>
        <taxon>Metazoa</taxon>
        <taxon>Spiralia</taxon>
        <taxon>Lophotrochozoa</taxon>
        <taxon>Mollusca</taxon>
        <taxon>Bivalvia</taxon>
        <taxon>Autobranchia</taxon>
        <taxon>Pteriomorphia</taxon>
        <taxon>Mytilida</taxon>
        <taxon>Mytiloidea</taxon>
        <taxon>Mytilidae</taxon>
        <taxon>Mytilinae</taxon>
        <taxon>Mytilus</taxon>
    </lineage>
</organism>
<dbReference type="AlphaFoldDB" id="A0A8S3QSQ5"/>
<gene>
    <name evidence="4" type="ORF">MEDL_12096</name>
</gene>
<reference evidence="4" key="1">
    <citation type="submission" date="2021-03" db="EMBL/GenBank/DDBJ databases">
        <authorList>
            <person name="Bekaert M."/>
        </authorList>
    </citation>
    <scope>NUCLEOTIDE SEQUENCE</scope>
</reference>
<evidence type="ECO:0000313" key="4">
    <source>
        <dbReference type="EMBL" id="CAG2197333.1"/>
    </source>
</evidence>
<protein>
    <submittedName>
        <fullName evidence="4">C1QL</fullName>
    </submittedName>
</protein>
<dbReference type="OrthoDB" id="6127506at2759"/>